<organism evidence="2">
    <name type="scientific">uncultured Caudovirales phage</name>
    <dbReference type="NCBI Taxonomy" id="2100421"/>
    <lineage>
        <taxon>Viruses</taxon>
        <taxon>Duplodnaviria</taxon>
        <taxon>Heunggongvirae</taxon>
        <taxon>Uroviricota</taxon>
        <taxon>Caudoviricetes</taxon>
        <taxon>Peduoviridae</taxon>
        <taxon>Maltschvirus</taxon>
        <taxon>Maltschvirus maltsch</taxon>
    </lineage>
</organism>
<gene>
    <name evidence="2" type="ORF">UFOVP822_17</name>
</gene>
<reference evidence="2" key="1">
    <citation type="submission" date="2020-04" db="EMBL/GenBank/DDBJ databases">
        <authorList>
            <person name="Chiriac C."/>
            <person name="Salcher M."/>
            <person name="Ghai R."/>
            <person name="Kavagutti S V."/>
        </authorList>
    </citation>
    <scope>NUCLEOTIDE SEQUENCE</scope>
</reference>
<evidence type="ECO:0000313" key="2">
    <source>
        <dbReference type="EMBL" id="CAB4165131.1"/>
    </source>
</evidence>
<evidence type="ECO:0000256" key="1">
    <source>
        <dbReference type="SAM" id="MobiDB-lite"/>
    </source>
</evidence>
<dbReference type="EMBL" id="LR796775">
    <property type="protein sequence ID" value="CAB4165131.1"/>
    <property type="molecule type" value="Genomic_DNA"/>
</dbReference>
<name>A0A6J5P6R7_9CAUD</name>
<feature type="compositionally biased region" description="Basic and acidic residues" evidence="1">
    <location>
        <begin position="104"/>
        <end position="118"/>
    </location>
</feature>
<feature type="region of interest" description="Disordered" evidence="1">
    <location>
        <begin position="82"/>
        <end position="118"/>
    </location>
</feature>
<sequence>MIGPAIFGALGKFLGKLLFGNSKPTNQPRQPQQPPKKQQLEIRPPSPEDRALTPVTPAAQKSYASEYKRLYGILQTELAGMKNDYQRDSQRRRRRGKQLPPETTRQDPRPYGKRDVERHGDLSLRYGYQDGQDVDVDSSWIGAFNFRLYGGDYGGEQDIRDVGDLTMVVLKPSWRNMSGRYVYPSVPRAVMNRCMMAPSKGKFYWAVLRFYSNRGAIGRRMMRTAQHLINNPNSPHAGPRRGRR</sequence>
<feature type="region of interest" description="Disordered" evidence="1">
    <location>
        <begin position="20"/>
        <end position="59"/>
    </location>
</feature>
<proteinExistence type="predicted"/>
<feature type="compositionally biased region" description="Low complexity" evidence="1">
    <location>
        <begin position="20"/>
        <end position="30"/>
    </location>
</feature>
<protein>
    <submittedName>
        <fullName evidence="2">Uncharacterized protein</fullName>
    </submittedName>
</protein>
<accession>A0A6J5P6R7</accession>